<protein>
    <submittedName>
        <fullName evidence="1">YyaC</fullName>
    </submittedName>
</protein>
<dbReference type="AlphaFoldDB" id="G9HVY9"/>
<reference evidence="1" key="1">
    <citation type="journal article" date="2012" name="BMC Genomics">
        <title>The genomic basis for the evolution of a novel form of cellular reproduction in the bacterium Epulopiscium.</title>
        <authorList>
            <person name="Miller D.A."/>
            <person name="Suen G."/>
            <person name="Clements K.D."/>
            <person name="Angert E.R."/>
        </authorList>
    </citation>
    <scope>NUCLEOTIDE SEQUENCE</scope>
</reference>
<evidence type="ECO:0000313" key="1">
    <source>
        <dbReference type="EMBL" id="AEW47907.1"/>
    </source>
</evidence>
<dbReference type="SUPFAM" id="SSF53163">
    <property type="entry name" value="HybD-like"/>
    <property type="match status" value="1"/>
</dbReference>
<sequence length="199" mass="22033">MFVVSAIETVKKDSDYVNINNPHHFHDFCQLLYKYLNLYLPLYNNELVLLCIGTDRATGDSLGPLVGYKLKDFKHNNIHIFGTLDKPVHAKNLIETLAYVKLLYPNALIISVDACLGSLDKVGSVSIGEGSIRPGAGLKKDLPSVGDLHIIGIVNVSTSMNMAVLQNTRLSLVMNMADLISLGVRHCISLYNYRMSIKK</sequence>
<dbReference type="EMBL" id="JN402983">
    <property type="protein sequence ID" value="AEW47907.1"/>
    <property type="molecule type" value="Genomic_DNA"/>
</dbReference>
<dbReference type="RefSeq" id="WP_305767477.1">
    <property type="nucleotide sequence ID" value="NZ_CP117982.1"/>
</dbReference>
<accession>G9HVY9</accession>
<dbReference type="Pfam" id="PF06866">
    <property type="entry name" value="DUF1256"/>
    <property type="match status" value="1"/>
</dbReference>
<name>G9HVY9_9FIRM</name>
<gene>
    <name evidence="1" type="primary">yyaC</name>
</gene>
<dbReference type="InterPro" id="IPR009665">
    <property type="entry name" value="YyaC"/>
</dbReference>
<dbReference type="NCBIfam" id="TIGR02841">
    <property type="entry name" value="spore_YyaC"/>
    <property type="match status" value="1"/>
</dbReference>
<proteinExistence type="predicted"/>
<dbReference type="InterPro" id="IPR023430">
    <property type="entry name" value="Pept_HybD-like_dom_sf"/>
</dbReference>
<organism evidence="1">
    <name type="scientific">Candidatus Epulonipiscium viviparus</name>
    <dbReference type="NCBI Taxonomy" id="420336"/>
    <lineage>
        <taxon>Bacteria</taxon>
        <taxon>Bacillati</taxon>
        <taxon>Bacillota</taxon>
        <taxon>Clostridia</taxon>
        <taxon>Lachnospirales</taxon>
        <taxon>Lachnospiraceae</taxon>
        <taxon>Candidatus Epulonipiscium</taxon>
    </lineage>
</organism>